<accession>A0A848CSI0</accession>
<sequence length="45" mass="5222">MSRDKDGIIEDELKQKRVLFKNTDFPGAYTEVVFGYGKIESIHVF</sequence>
<evidence type="ECO:0000313" key="1">
    <source>
        <dbReference type="EMBL" id="NME97299.1"/>
    </source>
</evidence>
<dbReference type="EMBL" id="JABAGO010000002">
    <property type="protein sequence ID" value="NME97299.1"/>
    <property type="molecule type" value="Genomic_DNA"/>
</dbReference>
<gene>
    <name evidence="1" type="ORF">HF838_03405</name>
</gene>
<name>A0A848CSI0_ANEAE</name>
<evidence type="ECO:0000313" key="2">
    <source>
        <dbReference type="Proteomes" id="UP000561326"/>
    </source>
</evidence>
<dbReference type="GeneID" id="92842130"/>
<protein>
    <submittedName>
        <fullName evidence="1">Uncharacterized protein</fullName>
    </submittedName>
</protein>
<organism evidence="1 2">
    <name type="scientific">Aneurinibacillus aneurinilyticus</name>
    <name type="common">Bacillus aneurinolyticus</name>
    <dbReference type="NCBI Taxonomy" id="1391"/>
    <lineage>
        <taxon>Bacteria</taxon>
        <taxon>Bacillati</taxon>
        <taxon>Bacillota</taxon>
        <taxon>Bacilli</taxon>
        <taxon>Bacillales</taxon>
        <taxon>Paenibacillaceae</taxon>
        <taxon>Aneurinibacillus group</taxon>
        <taxon>Aneurinibacillus</taxon>
    </lineage>
</organism>
<comment type="caution">
    <text evidence="1">The sequence shown here is derived from an EMBL/GenBank/DDBJ whole genome shotgun (WGS) entry which is preliminary data.</text>
</comment>
<dbReference type="RefSeq" id="WP_021620039.1">
    <property type="nucleotide sequence ID" value="NZ_CABKST010000068.1"/>
</dbReference>
<proteinExistence type="predicted"/>
<dbReference type="AlphaFoldDB" id="A0A848CSI0"/>
<dbReference type="Proteomes" id="UP000561326">
    <property type="component" value="Unassembled WGS sequence"/>
</dbReference>
<reference evidence="1 2" key="1">
    <citation type="submission" date="2020-04" db="EMBL/GenBank/DDBJ databases">
        <authorList>
            <person name="Hitch T.C.A."/>
            <person name="Wylensek D."/>
            <person name="Clavel T."/>
        </authorList>
    </citation>
    <scope>NUCLEOTIDE SEQUENCE [LARGE SCALE GENOMIC DNA]</scope>
    <source>
        <strain evidence="1 2">WB01_D5_05</strain>
    </source>
</reference>